<gene>
    <name evidence="3" type="ORF">O181_030760</name>
</gene>
<feature type="compositionally biased region" description="Basic and acidic residues" evidence="1">
    <location>
        <begin position="809"/>
        <end position="821"/>
    </location>
</feature>
<protein>
    <recommendedName>
        <fullName evidence="2">Formyl transferase C-terminal domain-containing protein</fullName>
    </recommendedName>
</protein>
<dbReference type="SUPFAM" id="SSF52096">
    <property type="entry name" value="ClpP/crotonase"/>
    <property type="match status" value="1"/>
</dbReference>
<dbReference type="OrthoDB" id="5126881at2759"/>
<evidence type="ECO:0000259" key="2">
    <source>
        <dbReference type="Pfam" id="PF02911"/>
    </source>
</evidence>
<dbReference type="InterPro" id="IPR011034">
    <property type="entry name" value="Formyl_transferase-like_C_sf"/>
</dbReference>
<feature type="compositionally biased region" description="Polar residues" evidence="1">
    <location>
        <begin position="831"/>
        <end position="840"/>
    </location>
</feature>
<feature type="domain" description="Formyl transferase C-terminal" evidence="2">
    <location>
        <begin position="256"/>
        <end position="336"/>
    </location>
</feature>
<dbReference type="Gene3D" id="3.40.50.12230">
    <property type="match status" value="1"/>
</dbReference>
<feature type="region of interest" description="Disordered" evidence="1">
    <location>
        <begin position="809"/>
        <end position="847"/>
    </location>
</feature>
<dbReference type="SUPFAM" id="SSF53328">
    <property type="entry name" value="Formyltransferase"/>
    <property type="match status" value="1"/>
</dbReference>
<dbReference type="PANTHER" id="PTHR43388:SF1">
    <property type="entry name" value="HYDROGENASE MATURATION FACTOR HOXX"/>
    <property type="match status" value="1"/>
</dbReference>
<reference evidence="3" key="1">
    <citation type="submission" date="2021-03" db="EMBL/GenBank/DDBJ databases">
        <title>Draft genome sequence of rust myrtle Austropuccinia psidii MF-1, a brazilian biotype.</title>
        <authorList>
            <person name="Quecine M.C."/>
            <person name="Pachon D.M.R."/>
            <person name="Bonatelli M.L."/>
            <person name="Correr F.H."/>
            <person name="Franceschini L.M."/>
            <person name="Leite T.F."/>
            <person name="Margarido G.R.A."/>
            <person name="Almeida C.A."/>
            <person name="Ferrarezi J.A."/>
            <person name="Labate C.A."/>
        </authorList>
    </citation>
    <scope>NUCLEOTIDE SEQUENCE</scope>
    <source>
        <strain evidence="3">MF-1</strain>
    </source>
</reference>
<organism evidence="3 4">
    <name type="scientific">Austropuccinia psidii MF-1</name>
    <dbReference type="NCBI Taxonomy" id="1389203"/>
    <lineage>
        <taxon>Eukaryota</taxon>
        <taxon>Fungi</taxon>
        <taxon>Dikarya</taxon>
        <taxon>Basidiomycota</taxon>
        <taxon>Pucciniomycotina</taxon>
        <taxon>Pucciniomycetes</taxon>
        <taxon>Pucciniales</taxon>
        <taxon>Sphaerophragmiaceae</taxon>
        <taxon>Austropuccinia</taxon>
    </lineage>
</organism>
<dbReference type="CDD" id="cd08701">
    <property type="entry name" value="FMT_C_HypX"/>
    <property type="match status" value="1"/>
</dbReference>
<keyword evidence="4" id="KW-1185">Reference proteome</keyword>
<name>A0A9Q3CXT3_9BASI</name>
<dbReference type="InterPro" id="IPR029045">
    <property type="entry name" value="ClpP/crotonase-like_dom_sf"/>
</dbReference>
<dbReference type="GO" id="GO:0003824">
    <property type="term" value="F:catalytic activity"/>
    <property type="evidence" value="ECO:0007669"/>
    <property type="project" value="InterPro"/>
</dbReference>
<accession>A0A9Q3CXT3</accession>
<dbReference type="CDD" id="cd06558">
    <property type="entry name" value="crotonase-like"/>
    <property type="match status" value="1"/>
</dbReference>
<dbReference type="AlphaFoldDB" id="A0A9Q3CXT3"/>
<evidence type="ECO:0000256" key="1">
    <source>
        <dbReference type="SAM" id="MobiDB-lite"/>
    </source>
</evidence>
<evidence type="ECO:0000313" key="4">
    <source>
        <dbReference type="Proteomes" id="UP000765509"/>
    </source>
</evidence>
<dbReference type="CDD" id="cd08650">
    <property type="entry name" value="FMT_core_HypX_N"/>
    <property type="match status" value="1"/>
</dbReference>
<dbReference type="PANTHER" id="PTHR43388">
    <property type="entry name" value="HYDROGENASE MATURATION FACTOR HOXX"/>
    <property type="match status" value="1"/>
</dbReference>
<evidence type="ECO:0000313" key="3">
    <source>
        <dbReference type="EMBL" id="MBW0491045.1"/>
    </source>
</evidence>
<dbReference type="Pfam" id="PF02911">
    <property type="entry name" value="Formyl_trans_C"/>
    <property type="match status" value="1"/>
</dbReference>
<comment type="caution">
    <text evidence="3">The sequence shown here is derived from an EMBL/GenBank/DDBJ whole genome shotgun (WGS) entry which is preliminary data.</text>
</comment>
<sequence>MNKLQSAFEPLAISNLATTSSLKILFLCTAHNSLSQRLSLVLKERGHRVTVELALSAEIMVEAANLATPDVIICPYLTKKVPSQVFERYLTLIIHPGPPGDAGPSAIDWVLLGDDGSEPDPQKTLQIISTNDYVANNKGRSHWGVTVLQAIEEFDAGPVWAWDQFPIVLDGPQALTKASLYRGPVTTAALAACLCAIDRILSLINSSSSPSIHPGLIVDPCWATKCVTTGIEFLGGKTHTRPLLKATQRAWSPETHSAAVVSRRLRASDSQPGVQCKMLFDQNLYLYGGLVEENPIPFQANKPGDIVAQRDSAILILTADKKAVWITHIRRLKQKNQTLLPSKLPAILGLRTLTEFKDQVDLDAIPVWGLHSFTQTPGTFQEVWIEYESFYGAFRIAFIYSNFYNGAASTSQCEKLLAAITEATNHEKKISALVLMGGDYWNNGIHLGVCSIDVTYESWKNINAINDCVKAILEAQNIVTFAAIRGNAAAGGFALATCCDFVFCVGNAVINPHYRAVGLYGSEYHSLTWYARAGEQNAKHMMRGMLPMSAKQAKNLGLVDQVIEPSATLISDMKRAVIRMLLTDVDEQFDGAPWTKRSDHQATPPERHRVIDAIVLRKRHWFKQLPQPLSCYRKQELDFMKLNFTDLRYAQCVEKFAGKATPAQTPYRFALHRRYGHWDKILKDPEESENYFTYQNVDSHAVHKALELAESEAILLVSPPPLSPCPSVSVPTKRLSFSKPYISPVFSEATTLVCGSPSNPQLLSPARSPRCQDSDGRITTFREPSQAECDQSNGRISRVVKILKSAFKVDDSESPAHEKRLSKSPKYSPGKTKSSHQMTCYYNEIDQ</sequence>
<dbReference type="Pfam" id="PF00378">
    <property type="entry name" value="ECH_1"/>
    <property type="match status" value="1"/>
</dbReference>
<proteinExistence type="predicted"/>
<dbReference type="InterPro" id="IPR036477">
    <property type="entry name" value="Formyl_transf_N_sf"/>
</dbReference>
<dbReference type="InterPro" id="IPR001753">
    <property type="entry name" value="Enoyl-CoA_hydra/iso"/>
</dbReference>
<dbReference type="InterPro" id="IPR047180">
    <property type="entry name" value="HoxX-like"/>
</dbReference>
<dbReference type="EMBL" id="AVOT02010883">
    <property type="protein sequence ID" value="MBW0491045.1"/>
    <property type="molecule type" value="Genomic_DNA"/>
</dbReference>
<dbReference type="InterPro" id="IPR005793">
    <property type="entry name" value="Formyl_trans_C"/>
</dbReference>
<dbReference type="Gene3D" id="3.90.226.10">
    <property type="entry name" value="2-enoyl-CoA Hydratase, Chain A, domain 1"/>
    <property type="match status" value="1"/>
</dbReference>
<dbReference type="SUPFAM" id="SSF50486">
    <property type="entry name" value="FMT C-terminal domain-like"/>
    <property type="match status" value="1"/>
</dbReference>
<dbReference type="Proteomes" id="UP000765509">
    <property type="component" value="Unassembled WGS sequence"/>
</dbReference>